<proteinExistence type="predicted"/>
<keyword evidence="2" id="KW-1185">Reference proteome</keyword>
<gene>
    <name evidence="1" type="ORF">AVEN_12519_1</name>
</gene>
<evidence type="ECO:0000313" key="2">
    <source>
        <dbReference type="Proteomes" id="UP000499080"/>
    </source>
</evidence>
<reference evidence="1 2" key="1">
    <citation type="journal article" date="2019" name="Sci. Rep.">
        <title>Orb-weaving spider Araneus ventricosus genome elucidates the spidroin gene catalogue.</title>
        <authorList>
            <person name="Kono N."/>
            <person name="Nakamura H."/>
            <person name="Ohtoshi R."/>
            <person name="Moran D.A.P."/>
            <person name="Shinohara A."/>
            <person name="Yoshida Y."/>
            <person name="Fujiwara M."/>
            <person name="Mori M."/>
            <person name="Tomita M."/>
            <person name="Arakawa K."/>
        </authorList>
    </citation>
    <scope>NUCLEOTIDE SEQUENCE [LARGE SCALE GENOMIC DNA]</scope>
</reference>
<dbReference type="Proteomes" id="UP000499080">
    <property type="component" value="Unassembled WGS sequence"/>
</dbReference>
<evidence type="ECO:0000313" key="1">
    <source>
        <dbReference type="EMBL" id="GBM78895.1"/>
    </source>
</evidence>
<name>A0A4Y2IML9_ARAVE</name>
<protein>
    <submittedName>
        <fullName evidence="1">Uncharacterized protein</fullName>
    </submittedName>
</protein>
<sequence>MTYGVEFTFRFLNYVTPELVKARMFSEEVFRLATAGIPFYRLSLLEGNICRNQYSTIFAFLKSLLPLGIDIYFTDCADVALAENLSLLAVSVHCYTSKGVGFHSPLELICLNFNNLNHQFISLSHSVTSGVMDFGGIVLSLMR</sequence>
<dbReference type="AlphaFoldDB" id="A0A4Y2IML9"/>
<accession>A0A4Y2IML9</accession>
<organism evidence="1 2">
    <name type="scientific">Araneus ventricosus</name>
    <name type="common">Orbweaver spider</name>
    <name type="synonym">Epeira ventricosa</name>
    <dbReference type="NCBI Taxonomy" id="182803"/>
    <lineage>
        <taxon>Eukaryota</taxon>
        <taxon>Metazoa</taxon>
        <taxon>Ecdysozoa</taxon>
        <taxon>Arthropoda</taxon>
        <taxon>Chelicerata</taxon>
        <taxon>Arachnida</taxon>
        <taxon>Araneae</taxon>
        <taxon>Araneomorphae</taxon>
        <taxon>Entelegynae</taxon>
        <taxon>Araneoidea</taxon>
        <taxon>Araneidae</taxon>
        <taxon>Araneus</taxon>
    </lineage>
</organism>
<dbReference type="EMBL" id="BGPR01002785">
    <property type="protein sequence ID" value="GBM78895.1"/>
    <property type="molecule type" value="Genomic_DNA"/>
</dbReference>
<comment type="caution">
    <text evidence="1">The sequence shown here is derived from an EMBL/GenBank/DDBJ whole genome shotgun (WGS) entry which is preliminary data.</text>
</comment>